<sequence length="269" mass="29345">MKRGCLIVGAVFVCSIVVYVVLAAKASQGAARRSQCVGQLKWIIVHLHFYHSVHGSFPQGTIPNLGLPPERRLNWVVELWSVLGIGAILKVDPTKGWDEPPNWPPKVVASENVTFQGMEPEDSGDWVTCPDHRRPRKPFPLTYVGVAGVGADAPRLPSKHPRAGVFGYDRATRIEDITDGTNQTMMLIETARDLGPWTAGGPSSVRGVDPATKPYIGHNRPFGGYHPGGVNVAFADGSVRFLRHSIEPSIFEGLSTVARGERLPTAWDR</sequence>
<dbReference type="PANTHER" id="PTHR30093">
    <property type="entry name" value="GENERAL SECRETION PATHWAY PROTEIN G"/>
    <property type="match status" value="1"/>
</dbReference>
<evidence type="ECO:0000313" key="2">
    <source>
        <dbReference type="EMBL" id="XBH01836.1"/>
    </source>
</evidence>
<dbReference type="InterPro" id="IPR011453">
    <property type="entry name" value="DUF1559"/>
</dbReference>
<dbReference type="Pfam" id="PF07596">
    <property type="entry name" value="SBP_bac_10"/>
    <property type="match status" value="2"/>
</dbReference>
<proteinExistence type="predicted"/>
<dbReference type="AlphaFoldDB" id="A0AAU7C9B3"/>
<dbReference type="PANTHER" id="PTHR30093:SF2">
    <property type="entry name" value="TYPE II SECRETION SYSTEM PROTEIN H"/>
    <property type="match status" value="1"/>
</dbReference>
<reference evidence="2" key="1">
    <citation type="submission" date="2024-05" db="EMBL/GenBank/DDBJ databases">
        <title>Planctomycetes of the genus Singulisphaera possess chitinolytic capabilities.</title>
        <authorList>
            <person name="Ivanova A."/>
        </authorList>
    </citation>
    <scope>NUCLEOTIDE SEQUENCE</scope>
    <source>
        <strain evidence="2">Ch08T</strain>
    </source>
</reference>
<organism evidence="2">
    <name type="scientific">Singulisphaera sp. Ch08</name>
    <dbReference type="NCBI Taxonomy" id="3120278"/>
    <lineage>
        <taxon>Bacteria</taxon>
        <taxon>Pseudomonadati</taxon>
        <taxon>Planctomycetota</taxon>
        <taxon>Planctomycetia</taxon>
        <taxon>Isosphaerales</taxon>
        <taxon>Isosphaeraceae</taxon>
        <taxon>Singulisphaera</taxon>
    </lineage>
</organism>
<gene>
    <name evidence="2" type="ORF">V5E97_26280</name>
</gene>
<feature type="domain" description="DUF1559" evidence="1">
    <location>
        <begin position="206"/>
        <end position="248"/>
    </location>
</feature>
<evidence type="ECO:0000259" key="1">
    <source>
        <dbReference type="Pfam" id="PF07596"/>
    </source>
</evidence>
<accession>A0AAU7C9B3</accession>
<name>A0AAU7C9B3_9BACT</name>
<dbReference type="RefSeq" id="WP_406694582.1">
    <property type="nucleotide sequence ID" value="NZ_CP155447.1"/>
</dbReference>
<feature type="domain" description="DUF1559" evidence="1">
    <location>
        <begin position="30"/>
        <end position="204"/>
    </location>
</feature>
<dbReference type="InterPro" id="IPR027558">
    <property type="entry name" value="Pre_pil_HX9DG_C"/>
</dbReference>
<dbReference type="NCBIfam" id="TIGR04294">
    <property type="entry name" value="pre_pil_HX9DG"/>
    <property type="match status" value="1"/>
</dbReference>
<dbReference type="EMBL" id="CP155447">
    <property type="protein sequence ID" value="XBH01836.1"/>
    <property type="molecule type" value="Genomic_DNA"/>
</dbReference>
<protein>
    <submittedName>
        <fullName evidence="2">DUF1559 domain-containing protein</fullName>
    </submittedName>
</protein>